<dbReference type="InterPro" id="IPR045985">
    <property type="entry name" value="DUF5941"/>
</dbReference>
<dbReference type="Proteomes" id="UP000588586">
    <property type="component" value="Unassembled WGS sequence"/>
</dbReference>
<feature type="transmembrane region" description="Helical" evidence="3">
    <location>
        <begin position="510"/>
        <end position="529"/>
    </location>
</feature>
<dbReference type="EMBL" id="JABEPQ010000002">
    <property type="protein sequence ID" value="NNM46392.1"/>
    <property type="molecule type" value="Genomic_DNA"/>
</dbReference>
<evidence type="ECO:0000313" key="5">
    <source>
        <dbReference type="EMBL" id="NNM46392.1"/>
    </source>
</evidence>
<dbReference type="Gene3D" id="1.20.120.1760">
    <property type="match status" value="1"/>
</dbReference>
<dbReference type="GO" id="GO:0016020">
    <property type="term" value="C:membrane"/>
    <property type="evidence" value="ECO:0007669"/>
    <property type="project" value="InterPro"/>
</dbReference>
<keyword evidence="6" id="KW-1185">Reference proteome</keyword>
<evidence type="ECO:0000256" key="3">
    <source>
        <dbReference type="SAM" id="Phobius"/>
    </source>
</evidence>
<dbReference type="Pfam" id="PF01066">
    <property type="entry name" value="CDP-OH_P_transf"/>
    <property type="match status" value="1"/>
</dbReference>
<dbReference type="Pfam" id="PF19365">
    <property type="entry name" value="DUF5941"/>
    <property type="match status" value="1"/>
</dbReference>
<keyword evidence="3" id="KW-1133">Transmembrane helix</keyword>
<feature type="transmembrane region" description="Helical" evidence="3">
    <location>
        <begin position="648"/>
        <end position="669"/>
    </location>
</feature>
<evidence type="ECO:0000256" key="2">
    <source>
        <dbReference type="RuleBase" id="RU003750"/>
    </source>
</evidence>
<evidence type="ECO:0000313" key="6">
    <source>
        <dbReference type="Proteomes" id="UP000588586"/>
    </source>
</evidence>
<dbReference type="InterPro" id="IPR043130">
    <property type="entry name" value="CDP-OH_PTrfase_TM_dom"/>
</dbReference>
<dbReference type="InterPro" id="IPR048254">
    <property type="entry name" value="CDP_ALCOHOL_P_TRANSF_CS"/>
</dbReference>
<feature type="transmembrane region" description="Helical" evidence="3">
    <location>
        <begin position="446"/>
        <end position="462"/>
    </location>
</feature>
<organism evidence="5 6">
    <name type="scientific">Knoellia koreensis</name>
    <dbReference type="NCBI Taxonomy" id="2730921"/>
    <lineage>
        <taxon>Bacteria</taxon>
        <taxon>Bacillati</taxon>
        <taxon>Actinomycetota</taxon>
        <taxon>Actinomycetes</taxon>
        <taxon>Micrococcales</taxon>
        <taxon>Intrasporangiaceae</taxon>
        <taxon>Knoellia</taxon>
    </lineage>
</organism>
<comment type="similarity">
    <text evidence="2">Belongs to the CDP-alcohol phosphatidyltransferase class-I family.</text>
</comment>
<protein>
    <submittedName>
        <fullName evidence="5">CDP-alcohol phosphatidyltransferase family protein</fullName>
    </submittedName>
</protein>
<sequence>MSLALQPFVGDDAARAVHGYDAGAAAYLLARPGQGAGEPSGPDLTPWHELSLRPVVVTAADAAEALAEVAAAASPDEALVLVAPGLRIATAALLDQLDRPGEATTVATIEGTALQGDPHEPTDFTILRIDRDQRLVHSVGTARQTVSDPTNVAAGVLRVAAADVPEALRLWREAAESPVARDADVDPFDLALLALVRGGVRVGTLPLGPFDVDRGSSTALGSHGSPWQQRLRGASRGGDGFFSTFCIRPLSRRLTGFGLGHDWSPNVVTLTSLGLGLVAAGLAAVDNRWTWVAAAVLLITALVVDCVDGEIARFRRKFSALGAWLDAVGDRVKEYSLIAAVAWVGVARGEDTWWLAVLALVLVTTRHLEDYAYFDRIRSTRAHVTPDLLPVDAPHDLGDAGSRTTLPPRQTRRQRVVFWTKKVMHLPIAERYLLLAIGLLTFEPLVLLWLIVVAVAIALVWTQGGRTAKALLGVDGFRPSPSVLAGQWGDMDHQADLGPVARVAGRVLRAPMPVAFVGALVVLAAGVTAARDGRAVLVVALVVVGVLLVGFACRPPLRDRLAWQLSSVLWLTEAGLVTGLAWHLDSPRRWVVFAYLAAVAWHRYDVVYRLRDTGLPAAPWVTLVTLGTDGRMVLLAVLWAVGVPLEPVLGWGALALIVVYAAESASAWLTWARGRRAQPVAGKVAT</sequence>
<dbReference type="AlphaFoldDB" id="A0A849HGL4"/>
<evidence type="ECO:0000259" key="4">
    <source>
        <dbReference type="Pfam" id="PF19365"/>
    </source>
</evidence>
<dbReference type="PROSITE" id="PS00379">
    <property type="entry name" value="CDP_ALCOHOL_P_TRANSF"/>
    <property type="match status" value="1"/>
</dbReference>
<dbReference type="GO" id="GO:0016780">
    <property type="term" value="F:phosphotransferase activity, for other substituted phosphate groups"/>
    <property type="evidence" value="ECO:0007669"/>
    <property type="project" value="InterPro"/>
</dbReference>
<feature type="transmembrane region" description="Helical" evidence="3">
    <location>
        <begin position="620"/>
        <end position="642"/>
    </location>
</feature>
<gene>
    <name evidence="5" type="ORF">HJG52_10280</name>
</gene>
<dbReference type="InterPro" id="IPR000462">
    <property type="entry name" value="CDP-OH_P_trans"/>
</dbReference>
<accession>A0A849HGL4</accession>
<evidence type="ECO:0000256" key="1">
    <source>
        <dbReference type="ARBA" id="ARBA00022679"/>
    </source>
</evidence>
<feature type="domain" description="DUF5941" evidence="4">
    <location>
        <begin position="493"/>
        <end position="670"/>
    </location>
</feature>
<keyword evidence="3" id="KW-0472">Membrane</keyword>
<keyword evidence="1 2" id="KW-0808">Transferase</keyword>
<dbReference type="RefSeq" id="WP_171243500.1">
    <property type="nucleotide sequence ID" value="NZ_JABEPQ010000002.1"/>
</dbReference>
<reference evidence="5 6" key="1">
    <citation type="submission" date="2020-04" db="EMBL/GenBank/DDBJ databases">
        <title>Knoellia sp. isolate from air conditioner.</title>
        <authorList>
            <person name="Chea S."/>
            <person name="Kim D.-U."/>
        </authorList>
    </citation>
    <scope>NUCLEOTIDE SEQUENCE [LARGE SCALE GENOMIC DNA]</scope>
    <source>
        <strain evidence="5 6">DB2414S</strain>
    </source>
</reference>
<proteinExistence type="inferred from homology"/>
<feature type="transmembrane region" description="Helical" evidence="3">
    <location>
        <begin position="535"/>
        <end position="553"/>
    </location>
</feature>
<name>A0A849HGL4_9MICO</name>
<dbReference type="GO" id="GO:0008654">
    <property type="term" value="P:phospholipid biosynthetic process"/>
    <property type="evidence" value="ECO:0007669"/>
    <property type="project" value="InterPro"/>
</dbReference>
<comment type="caution">
    <text evidence="5">The sequence shown here is derived from an EMBL/GenBank/DDBJ whole genome shotgun (WGS) entry which is preliminary data.</text>
</comment>
<keyword evidence="3" id="KW-0812">Transmembrane</keyword>